<dbReference type="GO" id="GO:0003735">
    <property type="term" value="F:structural constituent of ribosome"/>
    <property type="evidence" value="ECO:0007669"/>
    <property type="project" value="InterPro"/>
</dbReference>
<dbReference type="Gene3D" id="3.30.1370.30">
    <property type="match status" value="1"/>
</dbReference>
<dbReference type="HAMAP" id="MF_01302_B">
    <property type="entry name" value="Ribosomal_uS8_B"/>
    <property type="match status" value="1"/>
</dbReference>
<dbReference type="RefSeq" id="WP_087145285.1">
    <property type="nucleotide sequence ID" value="NZ_FUKI01000170.1"/>
</dbReference>
<dbReference type="GO" id="GO:0005840">
    <property type="term" value="C:ribosome"/>
    <property type="evidence" value="ECO:0007669"/>
    <property type="project" value="UniProtKB-KW"/>
</dbReference>
<evidence type="ECO:0000256" key="7">
    <source>
        <dbReference type="ARBA" id="ARBA00046740"/>
    </source>
</evidence>
<evidence type="ECO:0000313" key="10">
    <source>
        <dbReference type="EMBL" id="SJM96467.1"/>
    </source>
</evidence>
<keyword evidence="3 8" id="KW-0694">RNA-binding</keyword>
<dbReference type="PROSITE" id="PS00053">
    <property type="entry name" value="RIBOSOMAL_S8"/>
    <property type="match status" value="1"/>
</dbReference>
<evidence type="ECO:0000256" key="2">
    <source>
        <dbReference type="ARBA" id="ARBA00022730"/>
    </source>
</evidence>
<dbReference type="Gene3D" id="3.30.1490.10">
    <property type="match status" value="1"/>
</dbReference>
<accession>A0A1R4HJR5</accession>
<dbReference type="GO" id="GO:1990904">
    <property type="term" value="C:ribonucleoprotein complex"/>
    <property type="evidence" value="ECO:0007669"/>
    <property type="project" value="UniProtKB-KW"/>
</dbReference>
<evidence type="ECO:0000256" key="6">
    <source>
        <dbReference type="ARBA" id="ARBA00035258"/>
    </source>
</evidence>
<keyword evidence="5 8" id="KW-0687">Ribonucleoprotein</keyword>
<name>A0A1R4HJR5_9GAMM</name>
<dbReference type="GO" id="GO:0019843">
    <property type="term" value="F:rRNA binding"/>
    <property type="evidence" value="ECO:0007669"/>
    <property type="project" value="UniProtKB-UniRule"/>
</dbReference>
<evidence type="ECO:0000256" key="5">
    <source>
        <dbReference type="ARBA" id="ARBA00023274"/>
    </source>
</evidence>
<dbReference type="InterPro" id="IPR000630">
    <property type="entry name" value="Ribosomal_uS8"/>
</dbReference>
<dbReference type="FunFam" id="3.30.1490.10:FF:000001">
    <property type="entry name" value="30S ribosomal protein S8"/>
    <property type="match status" value="1"/>
</dbReference>
<dbReference type="OrthoDB" id="9802617at2"/>
<comment type="subunit">
    <text evidence="7 8">Part of the 30S ribosomal subunit. Contacts proteins S5 and S12.</text>
</comment>
<protein>
    <recommendedName>
        <fullName evidence="6 8">Small ribosomal subunit protein uS8</fullName>
    </recommendedName>
</protein>
<dbReference type="FunFam" id="3.30.1370.30:FF:000002">
    <property type="entry name" value="30S ribosomal protein S8"/>
    <property type="match status" value="1"/>
</dbReference>
<evidence type="ECO:0000256" key="3">
    <source>
        <dbReference type="ARBA" id="ARBA00022884"/>
    </source>
</evidence>
<dbReference type="InterPro" id="IPR035987">
    <property type="entry name" value="Ribosomal_uS8_sf"/>
</dbReference>
<dbReference type="Pfam" id="PF00410">
    <property type="entry name" value="Ribosomal_S8"/>
    <property type="match status" value="1"/>
</dbReference>
<proteinExistence type="inferred from homology"/>
<evidence type="ECO:0000256" key="8">
    <source>
        <dbReference type="HAMAP-Rule" id="MF_01302"/>
    </source>
</evidence>
<dbReference type="SUPFAM" id="SSF56047">
    <property type="entry name" value="Ribosomal protein S8"/>
    <property type="match status" value="1"/>
</dbReference>
<evidence type="ECO:0000256" key="9">
    <source>
        <dbReference type="RuleBase" id="RU003660"/>
    </source>
</evidence>
<dbReference type="GO" id="GO:0006412">
    <property type="term" value="P:translation"/>
    <property type="evidence" value="ECO:0007669"/>
    <property type="project" value="UniProtKB-UniRule"/>
</dbReference>
<dbReference type="PANTHER" id="PTHR11758">
    <property type="entry name" value="40S RIBOSOMAL PROTEIN S15A"/>
    <property type="match status" value="1"/>
</dbReference>
<gene>
    <name evidence="8 10" type="primary">rpsH</name>
    <name evidence="10" type="ORF">CRENPOLYSF1_90071</name>
</gene>
<sequence length="131" mass="14195">MSMTDPIADMLTRIRNGQSAGKKNVKQPSSKLKVSIAKVLKDEGYIADFSTETTGSHTEMLIELKYYKGKPVIENIKRISRPGLRIYKSKDELPKVLGGLGIAIVSTSNGVMTDRAARAIGHGGEVICTVC</sequence>
<organism evidence="10 11">
    <name type="scientific">Crenothrix polyspora</name>
    <dbReference type="NCBI Taxonomy" id="360316"/>
    <lineage>
        <taxon>Bacteria</taxon>
        <taxon>Pseudomonadati</taxon>
        <taxon>Pseudomonadota</taxon>
        <taxon>Gammaproteobacteria</taxon>
        <taxon>Methylococcales</taxon>
        <taxon>Crenotrichaceae</taxon>
        <taxon>Crenothrix</taxon>
    </lineage>
</organism>
<keyword evidence="2 8" id="KW-0699">rRNA-binding</keyword>
<comment type="similarity">
    <text evidence="1 8 9">Belongs to the universal ribosomal protein uS8 family.</text>
</comment>
<evidence type="ECO:0000256" key="4">
    <source>
        <dbReference type="ARBA" id="ARBA00022980"/>
    </source>
</evidence>
<dbReference type="InterPro" id="IPR047863">
    <property type="entry name" value="Ribosomal_uS8_CS"/>
</dbReference>
<evidence type="ECO:0000256" key="1">
    <source>
        <dbReference type="ARBA" id="ARBA00006471"/>
    </source>
</evidence>
<comment type="function">
    <text evidence="8">One of the primary rRNA binding proteins, it binds directly to 16S rRNA central domain where it helps coordinate assembly of the platform of the 30S subunit.</text>
</comment>
<keyword evidence="11" id="KW-1185">Reference proteome</keyword>
<keyword evidence="4 8" id="KW-0689">Ribosomal protein</keyword>
<dbReference type="NCBIfam" id="NF001109">
    <property type="entry name" value="PRK00136.1"/>
    <property type="match status" value="1"/>
</dbReference>
<dbReference type="GO" id="GO:0005737">
    <property type="term" value="C:cytoplasm"/>
    <property type="evidence" value="ECO:0007669"/>
    <property type="project" value="UniProtKB-ARBA"/>
</dbReference>
<reference evidence="11" key="1">
    <citation type="submission" date="2017-02" db="EMBL/GenBank/DDBJ databases">
        <authorList>
            <person name="Daims H."/>
        </authorList>
    </citation>
    <scope>NUCLEOTIDE SEQUENCE [LARGE SCALE GENOMIC DNA]</scope>
</reference>
<dbReference type="EMBL" id="FUKI01000170">
    <property type="protein sequence ID" value="SJM96467.1"/>
    <property type="molecule type" value="Genomic_DNA"/>
</dbReference>
<dbReference type="Proteomes" id="UP000195667">
    <property type="component" value="Unassembled WGS sequence"/>
</dbReference>
<dbReference type="AlphaFoldDB" id="A0A1R4HJR5"/>
<evidence type="ECO:0000313" key="11">
    <source>
        <dbReference type="Proteomes" id="UP000195667"/>
    </source>
</evidence>